<evidence type="ECO:0000313" key="7">
    <source>
        <dbReference type="EMBL" id="MQL50849.1"/>
    </source>
</evidence>
<dbReference type="InterPro" id="IPR049730">
    <property type="entry name" value="SNF2/RAD54-like_C"/>
</dbReference>
<dbReference type="Pfam" id="PF00176">
    <property type="entry name" value="SNF2-rel_dom"/>
    <property type="match status" value="1"/>
</dbReference>
<keyword evidence="1" id="KW-0547">Nucleotide-binding</keyword>
<dbReference type="InterPro" id="IPR027417">
    <property type="entry name" value="P-loop_NTPase"/>
</dbReference>
<reference evidence="7 8" key="1">
    <citation type="submission" date="2019-10" db="EMBL/GenBank/DDBJ databases">
        <title>Comparative genomics of sulfur disproportionating microorganisms.</title>
        <authorList>
            <person name="Ward L.M."/>
            <person name="Bertran E."/>
            <person name="Johnston D."/>
        </authorList>
    </citation>
    <scope>NUCLEOTIDE SEQUENCE [LARGE SCALE GENOMIC DNA]</scope>
    <source>
        <strain evidence="7 8">DSM 14055</strain>
    </source>
</reference>
<dbReference type="GO" id="GO:0004386">
    <property type="term" value="F:helicase activity"/>
    <property type="evidence" value="ECO:0007669"/>
    <property type="project" value="UniProtKB-KW"/>
</dbReference>
<keyword evidence="4" id="KW-0067">ATP-binding</keyword>
<proteinExistence type="predicted"/>
<dbReference type="Pfam" id="PF00271">
    <property type="entry name" value="Helicase_C"/>
    <property type="match status" value="1"/>
</dbReference>
<dbReference type="InterPro" id="IPR057342">
    <property type="entry name" value="DEXDc_RapA"/>
</dbReference>
<evidence type="ECO:0000256" key="4">
    <source>
        <dbReference type="ARBA" id="ARBA00022840"/>
    </source>
</evidence>
<accession>A0A6N7IMJ8</accession>
<dbReference type="AlphaFoldDB" id="A0A6N7IMJ8"/>
<feature type="domain" description="Helicase ATP-binding" evidence="5">
    <location>
        <begin position="113"/>
        <end position="290"/>
    </location>
</feature>
<dbReference type="InterPro" id="IPR001650">
    <property type="entry name" value="Helicase_C-like"/>
</dbReference>
<evidence type="ECO:0000259" key="6">
    <source>
        <dbReference type="PROSITE" id="PS51194"/>
    </source>
</evidence>
<dbReference type="PANTHER" id="PTHR45766">
    <property type="entry name" value="DNA ANNEALING HELICASE AND ENDONUCLEASE ZRANB3 FAMILY MEMBER"/>
    <property type="match status" value="1"/>
</dbReference>
<dbReference type="InterPro" id="IPR038718">
    <property type="entry name" value="SNF2-like_sf"/>
</dbReference>
<dbReference type="GO" id="GO:0016787">
    <property type="term" value="F:hydrolase activity"/>
    <property type="evidence" value="ECO:0007669"/>
    <property type="project" value="UniProtKB-KW"/>
</dbReference>
<keyword evidence="8" id="KW-1185">Reference proteome</keyword>
<dbReference type="InterPro" id="IPR000330">
    <property type="entry name" value="SNF2_N"/>
</dbReference>
<dbReference type="RefSeq" id="WP_341473677.1">
    <property type="nucleotide sequence ID" value="NZ_WHYR01000002.1"/>
</dbReference>
<organism evidence="7 8">
    <name type="scientific">Desulfofundulus thermobenzoicus</name>
    <dbReference type="NCBI Taxonomy" id="29376"/>
    <lineage>
        <taxon>Bacteria</taxon>
        <taxon>Bacillati</taxon>
        <taxon>Bacillota</taxon>
        <taxon>Clostridia</taxon>
        <taxon>Eubacteriales</taxon>
        <taxon>Peptococcaceae</taxon>
        <taxon>Desulfofundulus</taxon>
    </lineage>
</organism>
<sequence>MNGQPAVGSIVRCRGREWVVLPPDGPEVIRLRPLVGDDGETCGIYLPLVEAGLEKVEPATFPLPAPEDAGDAVGAGLLWQAARLALRDGAGPFHSLGRISVRPRAYQFVPLLMALRLDPVRILIADDVGVGKTIEALLIARELFDRGEIDRICVLCPPHLCEQWQKELAEKFHLEAEVIRSGTVSRLERGLPPGEHSIFKYYRHIVVSIDYAKSDRHRPEFLTHCPFFVIVDEAHGAAQPGTTSRSQQQRHDLLRALAADPGRHLVLLTATPHSGIEDSFVSLLALLRPSFANLSFQRLTGEERTAVARHFVQRRRADIVRWLEEETCFPERESREETYMLSPAYRELFNRVYNFSRELVRTGETFSGWRRRIRYWAALSLLRCVMSSPAAAVAALHRQAEERKASEERDDVAYASYVYDPVDEEPVDVEPSHVVEQGEMDLSKSSRRKLREFARLAENIKATDADTKMARCAEIVAQLLREGYYPIIWCRYIATAQYVAAELKRRLAPAFPHLAVEAVTGNLPEEDRRLKVEELSKSSPRVLVATDCLSEGIDLQEHFTAVVHYDLPWNPNRLEQREGRVDRFGQQALKIRAVLFYGRDNPVDGAVLDVLLRKAAEIRKSLGVAVPVPVDSESVMEAVLKALFTRGEELRRGYYQLTLFEDTTVLDFHRRWDEAAGREKESRTRFAQKGIKPEEVERELRATDDILGDPEAVRHFVVNACRRLGLGMEAARGGTFVLSVPPGISPPPLVSQAMPANPWRVCFISPPPKGAAWVGRNHPFVCALAQWLLESAQASGGQAPAARCGVVRTARVGRRTVLLLLRLRHLLEQPDRPPLLAEEVLVLGLQGHNPAHPHFLSDDEARQLLLEAAPDAPISQQERREVLAEVLKWWDDLLPHLEAKAKERAQRVLEAHRRVRAAARMIRRGLAVQPQFPLDLLGLLILLPVPKGVVW</sequence>
<evidence type="ECO:0000259" key="5">
    <source>
        <dbReference type="PROSITE" id="PS51192"/>
    </source>
</evidence>
<evidence type="ECO:0000313" key="8">
    <source>
        <dbReference type="Proteomes" id="UP000441717"/>
    </source>
</evidence>
<dbReference type="SUPFAM" id="SSF52540">
    <property type="entry name" value="P-loop containing nucleoside triphosphate hydrolases"/>
    <property type="match status" value="1"/>
</dbReference>
<evidence type="ECO:0000256" key="1">
    <source>
        <dbReference type="ARBA" id="ARBA00022741"/>
    </source>
</evidence>
<name>A0A6N7IMJ8_9FIRM</name>
<evidence type="ECO:0000256" key="3">
    <source>
        <dbReference type="ARBA" id="ARBA00022806"/>
    </source>
</evidence>
<evidence type="ECO:0000256" key="2">
    <source>
        <dbReference type="ARBA" id="ARBA00022801"/>
    </source>
</evidence>
<comment type="caution">
    <text evidence="7">The sequence shown here is derived from an EMBL/GenBank/DDBJ whole genome shotgun (WGS) entry which is preliminary data.</text>
</comment>
<dbReference type="GO" id="GO:0005524">
    <property type="term" value="F:ATP binding"/>
    <property type="evidence" value="ECO:0007669"/>
    <property type="project" value="UniProtKB-KW"/>
</dbReference>
<dbReference type="InterPro" id="IPR014001">
    <property type="entry name" value="Helicase_ATP-bd"/>
</dbReference>
<gene>
    <name evidence="7" type="ORF">GFC01_00865</name>
</gene>
<dbReference type="SMART" id="SM00487">
    <property type="entry name" value="DEXDc"/>
    <property type="match status" value="1"/>
</dbReference>
<dbReference type="EMBL" id="WHYR01000002">
    <property type="protein sequence ID" value="MQL50849.1"/>
    <property type="molecule type" value="Genomic_DNA"/>
</dbReference>
<dbReference type="CDD" id="cd18793">
    <property type="entry name" value="SF2_C_SNF"/>
    <property type="match status" value="1"/>
</dbReference>
<dbReference type="Proteomes" id="UP000441717">
    <property type="component" value="Unassembled WGS sequence"/>
</dbReference>
<dbReference type="Gene3D" id="3.40.50.300">
    <property type="entry name" value="P-loop containing nucleotide triphosphate hydrolases"/>
    <property type="match status" value="1"/>
</dbReference>
<dbReference type="CDD" id="cd18011">
    <property type="entry name" value="DEXDc_RapA"/>
    <property type="match status" value="1"/>
</dbReference>
<keyword evidence="3 7" id="KW-0347">Helicase</keyword>
<keyword evidence="2" id="KW-0378">Hydrolase</keyword>
<dbReference type="PROSITE" id="PS51194">
    <property type="entry name" value="HELICASE_CTER"/>
    <property type="match status" value="1"/>
</dbReference>
<dbReference type="PANTHER" id="PTHR45766:SF6">
    <property type="entry name" value="SWI_SNF-RELATED MATRIX-ASSOCIATED ACTIN-DEPENDENT REGULATOR OF CHROMATIN SUBFAMILY A-LIKE PROTEIN 1"/>
    <property type="match status" value="1"/>
</dbReference>
<dbReference type="PROSITE" id="PS51192">
    <property type="entry name" value="HELICASE_ATP_BIND_1"/>
    <property type="match status" value="1"/>
</dbReference>
<protein>
    <submittedName>
        <fullName evidence="7">Helicase</fullName>
    </submittedName>
</protein>
<dbReference type="SMART" id="SM00490">
    <property type="entry name" value="HELICc"/>
    <property type="match status" value="1"/>
</dbReference>
<dbReference type="Gene3D" id="3.40.50.10810">
    <property type="entry name" value="Tandem AAA-ATPase domain"/>
    <property type="match status" value="1"/>
</dbReference>
<feature type="domain" description="Helicase C-terminal" evidence="6">
    <location>
        <begin position="478"/>
        <end position="634"/>
    </location>
</feature>